<organism evidence="3 4">
    <name type="scientific">Stenotrophomonas humi</name>
    <dbReference type="NCBI Taxonomy" id="405444"/>
    <lineage>
        <taxon>Bacteria</taxon>
        <taxon>Pseudomonadati</taxon>
        <taxon>Pseudomonadota</taxon>
        <taxon>Gammaproteobacteria</taxon>
        <taxon>Lysobacterales</taxon>
        <taxon>Lysobacteraceae</taxon>
        <taxon>Stenotrophomonas</taxon>
    </lineage>
</organism>
<evidence type="ECO:0000259" key="2">
    <source>
        <dbReference type="Pfam" id="PF13360"/>
    </source>
</evidence>
<keyword evidence="1" id="KW-0732">Signal</keyword>
<dbReference type="Gene3D" id="2.130.10.10">
    <property type="entry name" value="YVTN repeat-like/Quinoprotein amine dehydrogenase"/>
    <property type="match status" value="2"/>
</dbReference>
<dbReference type="AlphaFoldDB" id="A0A0R0CIH0"/>
<dbReference type="PANTHER" id="PTHR34512">
    <property type="entry name" value="CELL SURFACE PROTEIN"/>
    <property type="match status" value="1"/>
</dbReference>
<dbReference type="Gene3D" id="2.40.10.480">
    <property type="match status" value="1"/>
</dbReference>
<dbReference type="STRING" id="405444.ABB26_05500"/>
<dbReference type="Pfam" id="PF13360">
    <property type="entry name" value="PQQ_2"/>
    <property type="match status" value="1"/>
</dbReference>
<proteinExistence type="predicted"/>
<protein>
    <recommendedName>
        <fullName evidence="2">Pyrrolo-quinoline quinone repeat domain-containing protein</fullName>
    </recommendedName>
</protein>
<dbReference type="OrthoDB" id="9794322at2"/>
<reference evidence="3 4" key="1">
    <citation type="submission" date="2015-05" db="EMBL/GenBank/DDBJ databases">
        <title>Genome sequencing and analysis of members of genus Stenotrophomonas.</title>
        <authorList>
            <person name="Patil P.P."/>
            <person name="Midha S."/>
            <person name="Patil P.B."/>
        </authorList>
    </citation>
    <scope>NUCLEOTIDE SEQUENCE [LARGE SCALE GENOMIC DNA]</scope>
    <source>
        <strain evidence="3 4">DSM 18929</strain>
    </source>
</reference>
<gene>
    <name evidence="3" type="ORF">ABB26_05500</name>
</gene>
<dbReference type="SUPFAM" id="SSF50998">
    <property type="entry name" value="Quinoprotein alcohol dehydrogenase-like"/>
    <property type="match status" value="2"/>
</dbReference>
<dbReference type="PATRIC" id="fig|405444.3.peg.94"/>
<feature type="signal peptide" evidence="1">
    <location>
        <begin position="1"/>
        <end position="34"/>
    </location>
</feature>
<dbReference type="EMBL" id="LDJI01000010">
    <property type="protein sequence ID" value="KRG64995.1"/>
    <property type="molecule type" value="Genomic_DNA"/>
</dbReference>
<dbReference type="SMART" id="SM00564">
    <property type="entry name" value="PQQ"/>
    <property type="match status" value="6"/>
</dbReference>
<evidence type="ECO:0000313" key="4">
    <source>
        <dbReference type="Proteomes" id="UP000050864"/>
    </source>
</evidence>
<evidence type="ECO:0000256" key="1">
    <source>
        <dbReference type="SAM" id="SignalP"/>
    </source>
</evidence>
<dbReference type="InterPro" id="IPR011047">
    <property type="entry name" value="Quinoprotein_ADH-like_sf"/>
</dbReference>
<name>A0A0R0CIH0_9GAMM</name>
<sequence>MSNDNATSIASLRAHRPWWLMLAASALSVSTALAAAEPDLSGYWLGDIGSKRERVVMGLELQADINGRYDMKLDLPVSHLQALPLHGKASIESDTLVHDGLHMSLRHNGERLTGTLFGNGESVSLERANRGHLPLPATPPKDLPTLPGPHWTTRLSGQIFASPVIHDDIVYVGTTGGTFSAVNLADGNLRWSSAIGHPILGAALVTDEAAFVVSDGGYLHRLERSTGREQWRASIEDSRTSRELPHPQSSAWEWQAPRPLLVDGVLYVGGSDGCVQAFAAATGASIWRTQLPGRIQHGLSFVDGTLHVATEPGELHALHARSGRKAWTYPLSMRPGSAPVVHNGRVFINDRSGVLHAVDARSGRALWLTQFWTSWIESEPSFDNETLYIGASDLRKITAIDTATGRVRWRTDVGGWSWGTPLVVNDHLIVGTAAGQPYFLQHVAGISVIRRDDGVLVSHYPLPPGRGFQWGIAGSITGDAQMLVAADIEGVLMGFELDAMIRNSSMSSISTTHTP</sequence>
<keyword evidence="4" id="KW-1185">Reference proteome</keyword>
<dbReference type="InterPro" id="IPR002372">
    <property type="entry name" value="PQQ_rpt_dom"/>
</dbReference>
<evidence type="ECO:0000313" key="3">
    <source>
        <dbReference type="EMBL" id="KRG64995.1"/>
    </source>
</evidence>
<accession>A0A0R0CIH0</accession>
<dbReference type="Proteomes" id="UP000050864">
    <property type="component" value="Unassembled WGS sequence"/>
</dbReference>
<dbReference type="InterPro" id="IPR018391">
    <property type="entry name" value="PQQ_b-propeller_rpt"/>
</dbReference>
<feature type="domain" description="Pyrrolo-quinoline quinone repeat" evidence="2">
    <location>
        <begin position="272"/>
        <end position="368"/>
    </location>
</feature>
<comment type="caution">
    <text evidence="3">The sequence shown here is derived from an EMBL/GenBank/DDBJ whole genome shotgun (WGS) entry which is preliminary data.</text>
</comment>
<dbReference type="RefSeq" id="WP_057632675.1">
    <property type="nucleotide sequence ID" value="NZ_LDJI01000010.1"/>
</dbReference>
<dbReference type="PANTHER" id="PTHR34512:SF30">
    <property type="entry name" value="OUTER MEMBRANE PROTEIN ASSEMBLY FACTOR BAMB"/>
    <property type="match status" value="1"/>
</dbReference>
<dbReference type="InterPro" id="IPR015943">
    <property type="entry name" value="WD40/YVTN_repeat-like_dom_sf"/>
</dbReference>
<feature type="chain" id="PRO_5006394102" description="Pyrrolo-quinoline quinone repeat domain-containing protein" evidence="1">
    <location>
        <begin position="35"/>
        <end position="515"/>
    </location>
</feature>